<reference evidence="4" key="1">
    <citation type="submission" date="2007-10" db="EMBL/GenBank/DDBJ databases">
        <title>Complete genome of Alkaliphilus oremlandii OhILAs.</title>
        <authorList>
            <person name="Copeland A."/>
            <person name="Lucas S."/>
            <person name="Lapidus A."/>
            <person name="Barry K."/>
            <person name="Detter J.C."/>
            <person name="Glavina del Rio T."/>
            <person name="Hammon N."/>
            <person name="Israni S."/>
            <person name="Dalin E."/>
            <person name="Tice H."/>
            <person name="Pitluck S."/>
            <person name="Chain P."/>
            <person name="Malfatti S."/>
            <person name="Shin M."/>
            <person name="Vergez L."/>
            <person name="Schmutz J."/>
            <person name="Larimer F."/>
            <person name="Land M."/>
            <person name="Hauser L."/>
            <person name="Kyrpides N."/>
            <person name="Mikhailova N."/>
            <person name="Stolz J.F."/>
            <person name="Dawson A."/>
            <person name="Fisher E."/>
            <person name="Crable B."/>
            <person name="Perera E."/>
            <person name="Lisak J."/>
            <person name="Ranganathan M."/>
            <person name="Basu P."/>
            <person name="Richardson P."/>
        </authorList>
    </citation>
    <scope>NUCLEOTIDE SEQUENCE [LARGE SCALE GENOMIC DNA]</scope>
    <source>
        <strain evidence="4">OhILAs</strain>
    </source>
</reference>
<dbReference type="eggNOG" id="COG0789">
    <property type="taxonomic scope" value="Bacteria"/>
</dbReference>
<sequence>MFKIGMFSQLVRVSPRMLRHYEKCGLFYPAEIDKINGYRLYSSSQIPLILRIVALRDMGFSIQEIGDILDNFEEQDNTRKIFQEKSKAIQESISNEMKKMDLLNKMYERIEKGNYTITCGEVILKTIPSIQVLSLRETISDYSYQEALWEKMYAYIGNNDLYTIIENDVIVIYHDTEYKEQDIDIEIAVPVKELRKSTDQFIFKELEPIALAASVICEGSYDKTLPEGETMLAKWIEDNGYEIVGSERAYGLCHPGNEQDPDKYQTEIQFPIVKKHKKER</sequence>
<dbReference type="InterPro" id="IPR000551">
    <property type="entry name" value="MerR-type_HTH_dom"/>
</dbReference>
<dbReference type="HOGENOM" id="CLU_065103_2_2_9"/>
<dbReference type="Pfam" id="PF06445">
    <property type="entry name" value="GyrI-like"/>
    <property type="match status" value="1"/>
</dbReference>
<dbReference type="Pfam" id="PF13411">
    <property type="entry name" value="MerR_1"/>
    <property type="match status" value="1"/>
</dbReference>
<dbReference type="KEGG" id="aoe:Clos_2773"/>
<dbReference type="Gene3D" id="1.10.1660.10">
    <property type="match status" value="1"/>
</dbReference>
<dbReference type="Proteomes" id="UP000000269">
    <property type="component" value="Chromosome"/>
</dbReference>
<dbReference type="PROSITE" id="PS50937">
    <property type="entry name" value="HTH_MERR_2"/>
    <property type="match status" value="1"/>
</dbReference>
<dbReference type="InterPro" id="IPR047057">
    <property type="entry name" value="MerR_fam"/>
</dbReference>
<dbReference type="SUPFAM" id="SSF55136">
    <property type="entry name" value="Probable bacterial effector-binding domain"/>
    <property type="match status" value="1"/>
</dbReference>
<organism evidence="3 4">
    <name type="scientific">Alkaliphilus oremlandii (strain OhILAs)</name>
    <name type="common">Clostridium oremlandii (strain OhILAs)</name>
    <dbReference type="NCBI Taxonomy" id="350688"/>
    <lineage>
        <taxon>Bacteria</taxon>
        <taxon>Bacillati</taxon>
        <taxon>Bacillota</taxon>
        <taxon>Clostridia</taxon>
        <taxon>Peptostreptococcales</taxon>
        <taxon>Natronincolaceae</taxon>
        <taxon>Alkaliphilus</taxon>
    </lineage>
</organism>
<dbReference type="PANTHER" id="PTHR30204">
    <property type="entry name" value="REDOX-CYCLING DRUG-SENSING TRANSCRIPTIONAL ACTIVATOR SOXR"/>
    <property type="match status" value="1"/>
</dbReference>
<dbReference type="InterPro" id="IPR011256">
    <property type="entry name" value="Reg_factor_effector_dom_sf"/>
</dbReference>
<dbReference type="AlphaFoldDB" id="A8MKH2"/>
<dbReference type="CDD" id="cd01107">
    <property type="entry name" value="HTH_BmrR"/>
    <property type="match status" value="1"/>
</dbReference>
<evidence type="ECO:0000259" key="2">
    <source>
        <dbReference type="PROSITE" id="PS50937"/>
    </source>
</evidence>
<dbReference type="SUPFAM" id="SSF46955">
    <property type="entry name" value="Putative DNA-binding domain"/>
    <property type="match status" value="1"/>
</dbReference>
<dbReference type="PROSITE" id="PS00552">
    <property type="entry name" value="HTH_MERR_1"/>
    <property type="match status" value="1"/>
</dbReference>
<dbReference type="EMBL" id="CP000853">
    <property type="protein sequence ID" value="ABW20304.1"/>
    <property type="molecule type" value="Genomic_DNA"/>
</dbReference>
<dbReference type="STRING" id="350688.Clos_2773"/>
<feature type="domain" description="HTH merR-type" evidence="2">
    <location>
        <begin position="1"/>
        <end position="71"/>
    </location>
</feature>
<keyword evidence="1" id="KW-0238">DNA-binding</keyword>
<name>A8MKH2_ALKOO</name>
<proteinExistence type="predicted"/>
<protein>
    <submittedName>
        <fullName evidence="3">Transcriptional regulator, MerR family</fullName>
    </submittedName>
</protein>
<evidence type="ECO:0000256" key="1">
    <source>
        <dbReference type="ARBA" id="ARBA00023125"/>
    </source>
</evidence>
<accession>A8MKH2</accession>
<dbReference type="InterPro" id="IPR010499">
    <property type="entry name" value="AraC_E-bd"/>
</dbReference>
<keyword evidence="4" id="KW-1185">Reference proteome</keyword>
<dbReference type="PANTHER" id="PTHR30204:SF97">
    <property type="entry name" value="MERR FAMILY REGULATORY PROTEIN"/>
    <property type="match status" value="1"/>
</dbReference>
<dbReference type="GO" id="GO:0003700">
    <property type="term" value="F:DNA-binding transcription factor activity"/>
    <property type="evidence" value="ECO:0007669"/>
    <property type="project" value="InterPro"/>
</dbReference>
<dbReference type="SMART" id="SM00422">
    <property type="entry name" value="HTH_MERR"/>
    <property type="match status" value="1"/>
</dbReference>
<dbReference type="InterPro" id="IPR009061">
    <property type="entry name" value="DNA-bd_dom_put_sf"/>
</dbReference>
<dbReference type="Gene3D" id="3.20.80.10">
    <property type="entry name" value="Regulatory factor, effector binding domain"/>
    <property type="match status" value="1"/>
</dbReference>
<dbReference type="SMART" id="SM00871">
    <property type="entry name" value="AraC_E_bind"/>
    <property type="match status" value="1"/>
</dbReference>
<evidence type="ECO:0000313" key="4">
    <source>
        <dbReference type="Proteomes" id="UP000000269"/>
    </source>
</evidence>
<dbReference type="InterPro" id="IPR029442">
    <property type="entry name" value="GyrI-like"/>
</dbReference>
<evidence type="ECO:0000313" key="3">
    <source>
        <dbReference type="EMBL" id="ABW20304.1"/>
    </source>
</evidence>
<dbReference type="GO" id="GO:0003677">
    <property type="term" value="F:DNA binding"/>
    <property type="evidence" value="ECO:0007669"/>
    <property type="project" value="UniProtKB-KW"/>
</dbReference>
<gene>
    <name evidence="3" type="ordered locus">Clos_2773</name>
</gene>